<evidence type="ECO:0000313" key="2">
    <source>
        <dbReference type="EMBL" id="KRX43941.1"/>
    </source>
</evidence>
<keyword evidence="1" id="KW-1133">Transmembrane helix</keyword>
<comment type="caution">
    <text evidence="2">The sequence shown here is derived from an EMBL/GenBank/DDBJ whole genome shotgun (WGS) entry which is preliminary data.</text>
</comment>
<accession>A0A0V0TY69</accession>
<sequence>MAIVSIAFPCKSPYKTRQLVDFLKHFPIDYGFAAKNFSLLCMFHLHRSRGFLFHSLLVICKFVTSALQFLLAAYTRNRGQSWANYC</sequence>
<name>A0A0V0TY69_9BILA</name>
<protein>
    <submittedName>
        <fullName evidence="2">Uncharacterized protein</fullName>
    </submittedName>
</protein>
<evidence type="ECO:0000256" key="1">
    <source>
        <dbReference type="SAM" id="Phobius"/>
    </source>
</evidence>
<evidence type="ECO:0000313" key="3">
    <source>
        <dbReference type="Proteomes" id="UP000055048"/>
    </source>
</evidence>
<keyword evidence="3" id="KW-1185">Reference proteome</keyword>
<keyword evidence="1" id="KW-0812">Transmembrane</keyword>
<keyword evidence="1" id="KW-0472">Membrane</keyword>
<dbReference type="Proteomes" id="UP000055048">
    <property type="component" value="Unassembled WGS sequence"/>
</dbReference>
<feature type="transmembrane region" description="Helical" evidence="1">
    <location>
        <begin position="52"/>
        <end position="74"/>
    </location>
</feature>
<reference evidence="2 3" key="1">
    <citation type="submission" date="2015-01" db="EMBL/GenBank/DDBJ databases">
        <title>Evolution of Trichinella species and genotypes.</title>
        <authorList>
            <person name="Korhonen P.K."/>
            <person name="Edoardo P."/>
            <person name="Giuseppe L.R."/>
            <person name="Gasser R.B."/>
        </authorList>
    </citation>
    <scope>NUCLEOTIDE SEQUENCE [LARGE SCALE GENOMIC DNA]</scope>
    <source>
        <strain evidence="2">ISS417</strain>
    </source>
</reference>
<dbReference type="EMBL" id="JYDJ01000107">
    <property type="protein sequence ID" value="KRX43941.1"/>
    <property type="molecule type" value="Genomic_DNA"/>
</dbReference>
<organism evidence="2 3">
    <name type="scientific">Trichinella murrelli</name>
    <dbReference type="NCBI Taxonomy" id="144512"/>
    <lineage>
        <taxon>Eukaryota</taxon>
        <taxon>Metazoa</taxon>
        <taxon>Ecdysozoa</taxon>
        <taxon>Nematoda</taxon>
        <taxon>Enoplea</taxon>
        <taxon>Dorylaimia</taxon>
        <taxon>Trichinellida</taxon>
        <taxon>Trichinellidae</taxon>
        <taxon>Trichinella</taxon>
    </lineage>
</organism>
<gene>
    <name evidence="2" type="ORF">T05_11523</name>
</gene>
<dbReference type="AlphaFoldDB" id="A0A0V0TY69"/>
<proteinExistence type="predicted"/>